<proteinExistence type="predicted"/>
<comment type="caution">
    <text evidence="1">The sequence shown here is derived from an EMBL/GenBank/DDBJ whole genome shotgun (WGS) entry which is preliminary data.</text>
</comment>
<evidence type="ECO:0000313" key="1">
    <source>
        <dbReference type="EMBL" id="GEZ66794.1"/>
    </source>
</evidence>
<dbReference type="AlphaFoldDB" id="A0A699ILE6"/>
<feature type="non-terminal residue" evidence="1">
    <location>
        <position position="1"/>
    </location>
</feature>
<dbReference type="EMBL" id="BKCJ010307632">
    <property type="protein sequence ID" value="GEZ66794.1"/>
    <property type="molecule type" value="Genomic_DNA"/>
</dbReference>
<gene>
    <name evidence="1" type="ORF">Tci_538767</name>
</gene>
<protein>
    <submittedName>
        <fullName evidence="1">MAK10-like protein</fullName>
    </submittedName>
</protein>
<sequence>IDQSAGGKLRDRNTEESWALLEDLALYDNESWNDPLDFAKPVKTISLPQDVPSTSNHHLNDLKNQVQRLMVAHLAPKQHNQVKKSVLHVRSAVVPTTLSTAWRQVSSNTKFVCTKWDDDDTMFIEITKKNDNSHKEEPEVGENIGVGELEAEYFDVFLTRSELAYHKCLMYGLTNLIFLRNPIIIEGCPSNLNIPCNIIHVHIEKAYTDFNSPLNIMTRMLYNWIMKRKLDLRENTNGGVNNFTGRINEMHVFIGNFTYVIDFMIVEDISSIIDPRWSQIVIGKPFTEISNMTHDPPEAVVRFTNGTDEIAYKMPHKVEQYNSLSDLKESTLTLGWHLEEIHVTWAHLKKKRTRLRTYTKSLKELCIQSVEKRRRRDLSSDGVRKMTMASGRNRLKSDLEDSIL</sequence>
<accession>A0A699ILE6</accession>
<name>A0A699ILE6_TANCI</name>
<reference evidence="1" key="1">
    <citation type="journal article" date="2019" name="Sci. Rep.">
        <title>Draft genome of Tanacetum cinerariifolium, the natural source of mosquito coil.</title>
        <authorList>
            <person name="Yamashiro T."/>
            <person name="Shiraishi A."/>
            <person name="Satake H."/>
            <person name="Nakayama K."/>
        </authorList>
    </citation>
    <scope>NUCLEOTIDE SEQUENCE</scope>
</reference>
<organism evidence="1">
    <name type="scientific">Tanacetum cinerariifolium</name>
    <name type="common">Dalmatian daisy</name>
    <name type="synonym">Chrysanthemum cinerariifolium</name>
    <dbReference type="NCBI Taxonomy" id="118510"/>
    <lineage>
        <taxon>Eukaryota</taxon>
        <taxon>Viridiplantae</taxon>
        <taxon>Streptophyta</taxon>
        <taxon>Embryophyta</taxon>
        <taxon>Tracheophyta</taxon>
        <taxon>Spermatophyta</taxon>
        <taxon>Magnoliopsida</taxon>
        <taxon>eudicotyledons</taxon>
        <taxon>Gunneridae</taxon>
        <taxon>Pentapetalae</taxon>
        <taxon>asterids</taxon>
        <taxon>campanulids</taxon>
        <taxon>Asterales</taxon>
        <taxon>Asteraceae</taxon>
        <taxon>Asteroideae</taxon>
        <taxon>Anthemideae</taxon>
        <taxon>Anthemidinae</taxon>
        <taxon>Tanacetum</taxon>
    </lineage>
</organism>